<comment type="caution">
    <text evidence="10">The sequence shown here is derived from an EMBL/GenBank/DDBJ whole genome shotgun (WGS) entry which is preliminary data.</text>
</comment>
<dbReference type="EMBL" id="JABEZV010000005">
    <property type="protein sequence ID" value="MBA0710895.1"/>
    <property type="molecule type" value="Genomic_DNA"/>
</dbReference>
<keyword evidence="4" id="KW-0862">Zinc</keyword>
<dbReference type="SUPFAM" id="SSF57667">
    <property type="entry name" value="beta-beta-alpha zinc fingers"/>
    <property type="match status" value="1"/>
</dbReference>
<evidence type="ECO:0000313" key="10">
    <source>
        <dbReference type="EMBL" id="MBA0710895.1"/>
    </source>
</evidence>
<evidence type="ECO:0000256" key="1">
    <source>
        <dbReference type="ARBA" id="ARBA00022723"/>
    </source>
</evidence>
<keyword evidence="3 7" id="KW-0863">Zinc-finger</keyword>
<dbReference type="InterPro" id="IPR044653">
    <property type="entry name" value="AZF1/2/3-like"/>
</dbReference>
<dbReference type="Proteomes" id="UP000593574">
    <property type="component" value="Unassembled WGS sequence"/>
</dbReference>
<dbReference type="PROSITE" id="PS00028">
    <property type="entry name" value="ZINC_FINGER_C2H2_1"/>
    <property type="match status" value="2"/>
</dbReference>
<keyword evidence="1" id="KW-0479">Metal-binding</keyword>
<proteinExistence type="predicted"/>
<keyword evidence="6" id="KW-0804">Transcription</keyword>
<dbReference type="GO" id="GO:0005634">
    <property type="term" value="C:nucleus"/>
    <property type="evidence" value="ECO:0007669"/>
    <property type="project" value="TreeGrafter"/>
</dbReference>
<dbReference type="InterPro" id="IPR013087">
    <property type="entry name" value="Znf_C2H2_type"/>
</dbReference>
<dbReference type="AlphaFoldDB" id="A0A7J8ZGP8"/>
<feature type="domain" description="C2H2-type" evidence="9">
    <location>
        <begin position="30"/>
        <end position="57"/>
    </location>
</feature>
<keyword evidence="5" id="KW-0805">Transcription regulation</keyword>
<evidence type="ECO:0000256" key="8">
    <source>
        <dbReference type="SAM" id="MobiDB-lite"/>
    </source>
</evidence>
<feature type="region of interest" description="Disordered" evidence="8">
    <location>
        <begin position="46"/>
        <end position="83"/>
    </location>
</feature>
<organism evidence="10 11">
    <name type="scientific">Gossypium laxum</name>
    <dbReference type="NCBI Taxonomy" id="34288"/>
    <lineage>
        <taxon>Eukaryota</taxon>
        <taxon>Viridiplantae</taxon>
        <taxon>Streptophyta</taxon>
        <taxon>Embryophyta</taxon>
        <taxon>Tracheophyta</taxon>
        <taxon>Spermatophyta</taxon>
        <taxon>Magnoliopsida</taxon>
        <taxon>eudicotyledons</taxon>
        <taxon>Gunneridae</taxon>
        <taxon>Pentapetalae</taxon>
        <taxon>rosids</taxon>
        <taxon>malvids</taxon>
        <taxon>Malvales</taxon>
        <taxon>Malvaceae</taxon>
        <taxon>Malvoideae</taxon>
        <taxon>Gossypium</taxon>
    </lineage>
</organism>
<evidence type="ECO:0000313" key="11">
    <source>
        <dbReference type="Proteomes" id="UP000593574"/>
    </source>
</evidence>
<feature type="compositionally biased region" description="Polar residues" evidence="8">
    <location>
        <begin position="114"/>
        <end position="130"/>
    </location>
</feature>
<reference evidence="10 11" key="1">
    <citation type="journal article" date="2019" name="Genome Biol. Evol.">
        <title>Insights into the evolution of the New World diploid cottons (Gossypium, subgenus Houzingenia) based on genome sequencing.</title>
        <authorList>
            <person name="Grover C.E."/>
            <person name="Arick M.A. 2nd"/>
            <person name="Thrash A."/>
            <person name="Conover J.L."/>
            <person name="Sanders W.S."/>
            <person name="Peterson D.G."/>
            <person name="Frelichowski J.E."/>
            <person name="Scheffler J.A."/>
            <person name="Scheffler B.E."/>
            <person name="Wendel J.F."/>
        </authorList>
    </citation>
    <scope>NUCLEOTIDE SEQUENCE [LARGE SCALE GENOMIC DNA]</scope>
    <source>
        <strain evidence="10">4</strain>
        <tissue evidence="10">Leaf</tissue>
    </source>
</reference>
<evidence type="ECO:0000259" key="9">
    <source>
        <dbReference type="PROSITE" id="PS50157"/>
    </source>
</evidence>
<feature type="region of interest" description="Disordered" evidence="8">
    <location>
        <begin position="107"/>
        <end position="131"/>
    </location>
</feature>
<evidence type="ECO:0000256" key="2">
    <source>
        <dbReference type="ARBA" id="ARBA00022737"/>
    </source>
</evidence>
<dbReference type="SMART" id="SM00355">
    <property type="entry name" value="ZnF_C2H2"/>
    <property type="match status" value="2"/>
</dbReference>
<dbReference type="PANTHER" id="PTHR45988">
    <property type="entry name" value="C2H2 TYPE ZINC FINGER TRANSCRIPTION FACTOR FAMILY-RELATED"/>
    <property type="match status" value="1"/>
</dbReference>
<dbReference type="PROSITE" id="PS50157">
    <property type="entry name" value="ZINC_FINGER_C2H2_2"/>
    <property type="match status" value="2"/>
</dbReference>
<accession>A0A7J8ZGP8</accession>
<evidence type="ECO:0000256" key="4">
    <source>
        <dbReference type="ARBA" id="ARBA00022833"/>
    </source>
</evidence>
<evidence type="ECO:0000256" key="5">
    <source>
        <dbReference type="ARBA" id="ARBA00023015"/>
    </source>
</evidence>
<dbReference type="GO" id="GO:0003700">
    <property type="term" value="F:DNA-binding transcription factor activity"/>
    <property type="evidence" value="ECO:0007669"/>
    <property type="project" value="InterPro"/>
</dbReference>
<evidence type="ECO:0000256" key="6">
    <source>
        <dbReference type="ARBA" id="ARBA00023163"/>
    </source>
</evidence>
<name>A0A7J8ZGP8_9ROSI</name>
<keyword evidence="11" id="KW-1185">Reference proteome</keyword>
<evidence type="ECO:0000256" key="7">
    <source>
        <dbReference type="PROSITE-ProRule" id="PRU00042"/>
    </source>
</evidence>
<dbReference type="Pfam" id="PF13912">
    <property type="entry name" value="zf-C2H2_6"/>
    <property type="match status" value="2"/>
</dbReference>
<dbReference type="PANTHER" id="PTHR45988:SF90">
    <property type="entry name" value="ZINC FINGER PROTEIN ZAT10-LIKE"/>
    <property type="match status" value="1"/>
</dbReference>
<keyword evidence="2" id="KW-0677">Repeat</keyword>
<gene>
    <name evidence="10" type="ORF">Golax_010150</name>
</gene>
<feature type="compositionally biased region" description="Low complexity" evidence="8">
    <location>
        <begin position="64"/>
        <end position="75"/>
    </location>
</feature>
<evidence type="ECO:0000256" key="3">
    <source>
        <dbReference type="ARBA" id="ARBA00022771"/>
    </source>
</evidence>
<dbReference type="GO" id="GO:0000976">
    <property type="term" value="F:transcription cis-regulatory region binding"/>
    <property type="evidence" value="ECO:0007669"/>
    <property type="project" value="TreeGrafter"/>
</dbReference>
<feature type="region of interest" description="Disordered" evidence="8">
    <location>
        <begin position="1"/>
        <end position="22"/>
    </location>
</feature>
<sequence>MLARGATDSSASTLLHRHRSPTPIDQQLRFKCKVCNKAFNSYQALGGHKTSHRKLSSSINDDQSTSTTTSSTSTSNPSGRSHKCSICHKSLSSGQALRGHKRLHYEGGAGTAKGITTSERSASTNTTNQRGFDLNLPALPEFSPSNLFIFGDGDEVESPHPSKKPRLVIRMPPKVEVN</sequence>
<protein>
    <recommendedName>
        <fullName evidence="9">C2H2-type domain-containing protein</fullName>
    </recommendedName>
</protein>
<dbReference type="GO" id="GO:0008270">
    <property type="term" value="F:zinc ion binding"/>
    <property type="evidence" value="ECO:0007669"/>
    <property type="project" value="UniProtKB-KW"/>
</dbReference>
<dbReference type="InterPro" id="IPR036236">
    <property type="entry name" value="Znf_C2H2_sf"/>
</dbReference>
<feature type="domain" description="C2H2-type" evidence="9">
    <location>
        <begin position="82"/>
        <end position="104"/>
    </location>
</feature>
<dbReference type="Gene3D" id="3.30.160.60">
    <property type="entry name" value="Classic Zinc Finger"/>
    <property type="match status" value="1"/>
</dbReference>